<proteinExistence type="predicted"/>
<sequence>MAVKMTQDNLDAVLRSIAALVQQEVLVGVPDSTAGRKDEGQPISNAEIGYIMETGSPANNVPARPHLVPGVEHALPAVTKQLERGVGAALDGKRDKVDQQLHAAGTLAVSSVRLTIRNNIPPPLAPSTVANRYRQRRTKGPRKAEKDYAALIDAGAQAAGMSLAEIQSAAGIIPLINTGEYLKSITYVVRKKGAK</sequence>
<evidence type="ECO:0000313" key="2">
    <source>
        <dbReference type="Proteomes" id="UP000828188"/>
    </source>
</evidence>
<reference evidence="1" key="1">
    <citation type="submission" date="2021-10" db="EMBL/GenBank/DDBJ databases">
        <authorList>
            <person name="Gelman D."/>
            <person name="Alkalay-Oren S."/>
            <person name="Coppenhagen-Glazer S."/>
            <person name="Hazan R."/>
        </authorList>
    </citation>
    <scope>NUCLEOTIDE SEQUENCE</scope>
</reference>
<organism evidence="1 2">
    <name type="scientific">Burkholderia phage BgManors32</name>
    <dbReference type="NCBI Taxonomy" id="2894335"/>
    <lineage>
        <taxon>Viruses</taxon>
        <taxon>Duplodnaviria</taxon>
        <taxon>Heunggongvirae</taxon>
        <taxon>Uroviricota</taxon>
        <taxon>Caudoviricetes</taxon>
        <taxon>Bigmanorsvirus</taxon>
        <taxon>Bigmanorsvirus bgmanors32</taxon>
    </lineage>
</organism>
<accession>A0AAE8YFM4</accession>
<dbReference type="EMBL" id="OK665842">
    <property type="protein sequence ID" value="UEW68631.1"/>
    <property type="molecule type" value="Genomic_DNA"/>
</dbReference>
<keyword evidence="2" id="KW-1185">Reference proteome</keyword>
<protein>
    <recommendedName>
        <fullName evidence="3">Bacteriophage protein</fullName>
    </recommendedName>
</protein>
<evidence type="ECO:0008006" key="3">
    <source>
        <dbReference type="Google" id="ProtNLM"/>
    </source>
</evidence>
<evidence type="ECO:0000313" key="1">
    <source>
        <dbReference type="EMBL" id="UEW68631.1"/>
    </source>
</evidence>
<dbReference type="RefSeq" id="YP_010668233.1">
    <property type="nucleotide sequence ID" value="NC_070955.1"/>
</dbReference>
<dbReference type="GeneID" id="77944376"/>
<dbReference type="Proteomes" id="UP000828188">
    <property type="component" value="Segment"/>
</dbReference>
<name>A0AAE8YFM4_9CAUD</name>
<dbReference type="KEGG" id="vg:77944376"/>